<evidence type="ECO:0000259" key="1">
    <source>
        <dbReference type="PROSITE" id="PS50206"/>
    </source>
</evidence>
<dbReference type="Pfam" id="PF00581">
    <property type="entry name" value="Rhodanese"/>
    <property type="match status" value="3"/>
</dbReference>
<dbReference type="AlphaFoldDB" id="A0A917E826"/>
<sequence length="517" mass="55474">MTSPQDVRHALIARHEIALLDVREEAAYANAHPLFAANLPLSRLEVEVLDRLPRRTVPVVLYDDGEGFAARALSRLRTLGYSNSSLLEGGLAGWRAAGYEVFRDVNSYSKAFGELVEARRHTPSLPAPELKARLDRGDDLVILDARRFEEYATMNIPGGTSVPGAELALRAPLLAPDLATTIIVNCAGRTRSLIGAQSLINAGLPNPIYALRNGTIGWTLEGLDLDKGSTAAAPEIDLPALETARTRARAVAYRAGVRHITPADLDRFIADRGRTLYRFDVRTPAEHAAGHPRGFRNYPGGQLVQETDMAAPVRGARIVLHDDLGPRADMTASWLAQMGWDVLVVTGLPNTIKGTEPVTLPPFPDAETITPADIPAALAAGARLIDLAPSPAYRRGHIAGAVFAIRARLAADLAVDSSAADIILTSPGGALARFTAAELTTPTRRVRALNGGTNAHIAAGGTLEPGNGETLSPFDDVYRRPYEGTDNPRAAMQAYLDWEYGLVDQLKQDATHGFVVI</sequence>
<dbReference type="SMART" id="SM00450">
    <property type="entry name" value="RHOD"/>
    <property type="match status" value="4"/>
</dbReference>
<feature type="domain" description="Rhodanese" evidence="1">
    <location>
        <begin position="136"/>
        <end position="227"/>
    </location>
</feature>
<dbReference type="CDD" id="cd01534">
    <property type="entry name" value="4RHOD_Repeat_3"/>
    <property type="match status" value="1"/>
</dbReference>
<dbReference type="PROSITE" id="PS50206">
    <property type="entry name" value="RHODANESE_3"/>
    <property type="match status" value="4"/>
</dbReference>
<dbReference type="PANTHER" id="PTHR44086:SF10">
    <property type="entry name" value="THIOSULFATE SULFURTRANSFERASE_RHODANESE-LIKE DOMAIN-CONTAINING PROTEIN 3"/>
    <property type="match status" value="1"/>
</dbReference>
<feature type="domain" description="Rhodanese" evidence="1">
    <location>
        <begin position="378"/>
        <end position="465"/>
    </location>
</feature>
<name>A0A917E826_9SPHN</name>
<dbReference type="InterPro" id="IPR001763">
    <property type="entry name" value="Rhodanese-like_dom"/>
</dbReference>
<feature type="domain" description="Rhodanese" evidence="1">
    <location>
        <begin position="280"/>
        <end position="353"/>
    </location>
</feature>
<protein>
    <submittedName>
        <fullName evidence="2">Thiosulfate sulfurtransferase</fullName>
    </submittedName>
</protein>
<accession>A0A917E826</accession>
<keyword evidence="3" id="KW-1185">Reference proteome</keyword>
<dbReference type="InterPro" id="IPR036873">
    <property type="entry name" value="Rhodanese-like_dom_sf"/>
</dbReference>
<dbReference type="PANTHER" id="PTHR44086">
    <property type="entry name" value="THIOSULFATE SULFURTRANSFERASE RDL2, MITOCHONDRIAL-RELATED"/>
    <property type="match status" value="1"/>
</dbReference>
<dbReference type="Proteomes" id="UP000635071">
    <property type="component" value="Unassembled WGS sequence"/>
</dbReference>
<dbReference type="SUPFAM" id="SSF52821">
    <property type="entry name" value="Rhodanese/Cell cycle control phosphatase"/>
    <property type="match status" value="4"/>
</dbReference>
<organism evidence="2 3">
    <name type="scientific">Sandarakinorhabdus glacialis</name>
    <dbReference type="NCBI Taxonomy" id="1614636"/>
    <lineage>
        <taxon>Bacteria</taxon>
        <taxon>Pseudomonadati</taxon>
        <taxon>Pseudomonadota</taxon>
        <taxon>Alphaproteobacteria</taxon>
        <taxon>Sphingomonadales</taxon>
        <taxon>Sphingosinicellaceae</taxon>
        <taxon>Sandarakinorhabdus</taxon>
    </lineage>
</organism>
<dbReference type="Gene3D" id="3.40.250.10">
    <property type="entry name" value="Rhodanese-like domain"/>
    <property type="match status" value="4"/>
</dbReference>
<gene>
    <name evidence="2" type="ORF">GCM10011529_20750</name>
</gene>
<comment type="caution">
    <text evidence="2">The sequence shown here is derived from an EMBL/GenBank/DDBJ whole genome shotgun (WGS) entry which is preliminary data.</text>
</comment>
<dbReference type="EMBL" id="BMJM01000006">
    <property type="protein sequence ID" value="GGE14191.1"/>
    <property type="molecule type" value="Genomic_DNA"/>
</dbReference>
<proteinExistence type="predicted"/>
<evidence type="ECO:0000313" key="2">
    <source>
        <dbReference type="EMBL" id="GGE14191.1"/>
    </source>
</evidence>
<dbReference type="GO" id="GO:0004792">
    <property type="term" value="F:thiosulfate-cyanide sulfurtransferase activity"/>
    <property type="evidence" value="ECO:0007669"/>
    <property type="project" value="TreeGrafter"/>
</dbReference>
<reference evidence="2" key="1">
    <citation type="journal article" date="2014" name="Int. J. Syst. Evol. Microbiol.">
        <title>Complete genome sequence of Corynebacterium casei LMG S-19264T (=DSM 44701T), isolated from a smear-ripened cheese.</title>
        <authorList>
            <consortium name="US DOE Joint Genome Institute (JGI-PGF)"/>
            <person name="Walter F."/>
            <person name="Albersmeier A."/>
            <person name="Kalinowski J."/>
            <person name="Ruckert C."/>
        </authorList>
    </citation>
    <scope>NUCLEOTIDE SEQUENCE</scope>
    <source>
        <strain evidence="2">CGMCC 1.15519</strain>
    </source>
</reference>
<reference evidence="2" key="2">
    <citation type="submission" date="2020-09" db="EMBL/GenBank/DDBJ databases">
        <authorList>
            <person name="Sun Q."/>
            <person name="Zhou Y."/>
        </authorList>
    </citation>
    <scope>NUCLEOTIDE SEQUENCE</scope>
    <source>
        <strain evidence="2">CGMCC 1.15519</strain>
    </source>
</reference>
<evidence type="ECO:0000313" key="3">
    <source>
        <dbReference type="Proteomes" id="UP000635071"/>
    </source>
</evidence>
<feature type="domain" description="Rhodanese" evidence="1">
    <location>
        <begin position="13"/>
        <end position="103"/>
    </location>
</feature>